<evidence type="ECO:0000256" key="5">
    <source>
        <dbReference type="ARBA" id="ARBA00022801"/>
    </source>
</evidence>
<dbReference type="Pfam" id="PF00730">
    <property type="entry name" value="HhH-GPD"/>
    <property type="match status" value="1"/>
</dbReference>
<proteinExistence type="inferred from homology"/>
<keyword evidence="8 12" id="KW-0238">DNA-binding</keyword>
<dbReference type="PANTHER" id="PTHR10359:SF18">
    <property type="entry name" value="ENDONUCLEASE III"/>
    <property type="match status" value="1"/>
</dbReference>
<evidence type="ECO:0000256" key="7">
    <source>
        <dbReference type="ARBA" id="ARBA00023014"/>
    </source>
</evidence>
<comment type="similarity">
    <text evidence="1 12">Belongs to the Nth/MutY family.</text>
</comment>
<dbReference type="GO" id="GO:0140078">
    <property type="term" value="F:class I DNA-(apurinic or apyrimidinic site) endonuclease activity"/>
    <property type="evidence" value="ECO:0007669"/>
    <property type="project" value="UniProtKB-EC"/>
</dbReference>
<accession>M5J5R3</accession>
<evidence type="ECO:0000259" key="13">
    <source>
        <dbReference type="SMART" id="SM00478"/>
    </source>
</evidence>
<reference evidence="14 15" key="1">
    <citation type="journal article" date="2013" name="Genome Announc.">
        <title>Genome Sequence of Lactobacillus saerimneri 30a (Formerly Lactobacillus sp. Strain 30a), a Reference Lactic Acid Bacterium Strain Producing Biogenic Amines.</title>
        <authorList>
            <person name="Romano A."/>
            <person name="Trip H."/>
            <person name="Campbell-Sills H."/>
            <person name="Bouchez O."/>
            <person name="Sherman D."/>
            <person name="Lolkema J.S."/>
            <person name="Lucas P.M."/>
        </authorList>
    </citation>
    <scope>NUCLEOTIDE SEQUENCE [LARGE SCALE GENOMIC DNA]</scope>
    <source>
        <strain evidence="14 15">30a</strain>
    </source>
</reference>
<evidence type="ECO:0000256" key="8">
    <source>
        <dbReference type="ARBA" id="ARBA00023125"/>
    </source>
</evidence>
<dbReference type="HAMAP" id="MF_00942">
    <property type="entry name" value="Nth"/>
    <property type="match status" value="1"/>
</dbReference>
<evidence type="ECO:0000256" key="10">
    <source>
        <dbReference type="ARBA" id="ARBA00023239"/>
    </source>
</evidence>
<comment type="catalytic activity">
    <reaction evidence="12">
        <text>2'-deoxyribonucleotide-(2'-deoxyribose 5'-phosphate)-2'-deoxyribonucleotide-DNA = a 3'-end 2'-deoxyribonucleotide-(2,3-dehydro-2,3-deoxyribose 5'-phosphate)-DNA + a 5'-end 5'-phospho-2'-deoxyribonucleoside-DNA + H(+)</text>
        <dbReference type="Rhea" id="RHEA:66592"/>
        <dbReference type="Rhea" id="RHEA-COMP:13180"/>
        <dbReference type="Rhea" id="RHEA-COMP:16897"/>
        <dbReference type="Rhea" id="RHEA-COMP:17067"/>
        <dbReference type="ChEBI" id="CHEBI:15378"/>
        <dbReference type="ChEBI" id="CHEBI:136412"/>
        <dbReference type="ChEBI" id="CHEBI:157695"/>
        <dbReference type="ChEBI" id="CHEBI:167181"/>
        <dbReference type="EC" id="4.2.99.18"/>
    </reaction>
</comment>
<keyword evidence="6 12" id="KW-0408">Iron</keyword>
<dbReference type="PATRIC" id="fig|1227363.6.peg.1138"/>
<gene>
    <name evidence="12" type="primary">nth</name>
    <name evidence="14" type="ORF">D271_05810</name>
</gene>
<keyword evidence="4 12" id="KW-0227">DNA damage</keyword>
<protein>
    <recommendedName>
        <fullName evidence="12">Endonuclease III</fullName>
        <ecNumber evidence="12">4.2.99.18</ecNumber>
    </recommendedName>
    <alternativeName>
        <fullName evidence="12">DNA-(apurinic or apyrimidinic site) lyase</fullName>
    </alternativeName>
</protein>
<dbReference type="SMART" id="SM00478">
    <property type="entry name" value="ENDO3c"/>
    <property type="match status" value="1"/>
</dbReference>
<name>M5J5R3_9LACO</name>
<dbReference type="CDD" id="cd00056">
    <property type="entry name" value="ENDO3c"/>
    <property type="match status" value="1"/>
</dbReference>
<keyword evidence="5 12" id="KW-0378">Hydrolase</keyword>
<dbReference type="GO" id="GO:0019104">
    <property type="term" value="F:DNA N-glycosylase activity"/>
    <property type="evidence" value="ECO:0007669"/>
    <property type="project" value="UniProtKB-UniRule"/>
</dbReference>
<dbReference type="STRING" id="1227363.D271_05810"/>
<dbReference type="RefSeq" id="WP_009554359.1">
    <property type="nucleotide sequence ID" value="NZ_ANAG01000017.1"/>
</dbReference>
<feature type="binding site" evidence="12">
    <location>
        <position position="189"/>
    </location>
    <ligand>
        <name>[4Fe-4S] cluster</name>
        <dbReference type="ChEBI" id="CHEBI:49883"/>
    </ligand>
</feature>
<dbReference type="EC" id="4.2.99.18" evidence="12"/>
<dbReference type="InterPro" id="IPR005759">
    <property type="entry name" value="Nth"/>
</dbReference>
<feature type="domain" description="HhH-GPD" evidence="13">
    <location>
        <begin position="39"/>
        <end position="187"/>
    </location>
</feature>
<evidence type="ECO:0000256" key="1">
    <source>
        <dbReference type="ARBA" id="ARBA00008343"/>
    </source>
</evidence>
<evidence type="ECO:0000256" key="11">
    <source>
        <dbReference type="ARBA" id="ARBA00023295"/>
    </source>
</evidence>
<dbReference type="GO" id="GO:0046872">
    <property type="term" value="F:metal ion binding"/>
    <property type="evidence" value="ECO:0007669"/>
    <property type="project" value="UniProtKB-KW"/>
</dbReference>
<dbReference type="GO" id="GO:0006285">
    <property type="term" value="P:base-excision repair, AP site formation"/>
    <property type="evidence" value="ECO:0007669"/>
    <property type="project" value="TreeGrafter"/>
</dbReference>
<comment type="function">
    <text evidence="12">DNA repair enzyme that has both DNA N-glycosylase activity and AP-lyase activity. The DNA N-glycosylase activity releases various damaged pyrimidines from DNA by cleaving the N-glycosidic bond, leaving an AP (apurinic/apyrimidinic) site. The AP-lyase activity cleaves the phosphodiester bond 3' to the AP site by a beta-elimination, leaving a 3'-terminal unsaturated sugar and a product with a terminal 5'-phosphate.</text>
</comment>
<dbReference type="Proteomes" id="UP000011912">
    <property type="component" value="Unassembled WGS sequence"/>
</dbReference>
<feature type="binding site" evidence="12">
    <location>
        <position position="205"/>
    </location>
    <ligand>
        <name>[4Fe-4S] cluster</name>
        <dbReference type="ChEBI" id="CHEBI:49883"/>
    </ligand>
</feature>
<dbReference type="Gene3D" id="1.10.340.30">
    <property type="entry name" value="Hypothetical protein, domain 2"/>
    <property type="match status" value="1"/>
</dbReference>
<keyword evidence="14" id="KW-0540">Nuclease</keyword>
<dbReference type="GO" id="GO:0003677">
    <property type="term" value="F:DNA binding"/>
    <property type="evidence" value="ECO:0007669"/>
    <property type="project" value="UniProtKB-UniRule"/>
</dbReference>
<evidence type="ECO:0000256" key="2">
    <source>
        <dbReference type="ARBA" id="ARBA00022485"/>
    </source>
</evidence>
<keyword evidence="10 12" id="KW-0456">Lyase</keyword>
<dbReference type="SUPFAM" id="SSF48150">
    <property type="entry name" value="DNA-glycosylase"/>
    <property type="match status" value="1"/>
</dbReference>
<feature type="binding site" evidence="12">
    <location>
        <position position="199"/>
    </location>
    <ligand>
        <name>[4Fe-4S] cluster</name>
        <dbReference type="ChEBI" id="CHEBI:49883"/>
    </ligand>
</feature>
<evidence type="ECO:0000256" key="3">
    <source>
        <dbReference type="ARBA" id="ARBA00022723"/>
    </source>
</evidence>
<keyword evidence="3 12" id="KW-0479">Metal-binding</keyword>
<dbReference type="GO" id="GO:0051539">
    <property type="term" value="F:4 iron, 4 sulfur cluster binding"/>
    <property type="evidence" value="ECO:0007669"/>
    <property type="project" value="UniProtKB-UniRule"/>
</dbReference>
<evidence type="ECO:0000313" key="15">
    <source>
        <dbReference type="Proteomes" id="UP000011912"/>
    </source>
</evidence>
<dbReference type="InterPro" id="IPR011257">
    <property type="entry name" value="DNA_glycosylase"/>
</dbReference>
<dbReference type="PANTHER" id="PTHR10359">
    <property type="entry name" value="A/G-SPECIFIC ADENINE GLYCOSYLASE/ENDONUCLEASE III"/>
    <property type="match status" value="1"/>
</dbReference>
<evidence type="ECO:0000256" key="12">
    <source>
        <dbReference type="HAMAP-Rule" id="MF_00942"/>
    </source>
</evidence>
<evidence type="ECO:0000313" key="14">
    <source>
        <dbReference type="EMBL" id="EKW98500.1"/>
    </source>
</evidence>
<dbReference type="InterPro" id="IPR000445">
    <property type="entry name" value="HhH_motif"/>
</dbReference>
<dbReference type="EMBL" id="ANAG01000017">
    <property type="protein sequence ID" value="EKW98500.1"/>
    <property type="molecule type" value="Genomic_DNA"/>
</dbReference>
<evidence type="ECO:0000256" key="9">
    <source>
        <dbReference type="ARBA" id="ARBA00023204"/>
    </source>
</evidence>
<comment type="caution">
    <text evidence="14">The sequence shown here is derived from an EMBL/GenBank/DDBJ whole genome shotgun (WGS) entry which is preliminary data.</text>
</comment>
<keyword evidence="9 12" id="KW-0234">DNA repair</keyword>
<sequence length="213" mass="23656">MLSKDQIELAIATMQEKYPQARTSLVADTDFHFLLAVILSAQATDKSVNLVTPALFSRFPTPNDLAQVTATDVKPYIKTIGLYRNKARYLVACAQKLVTDYGGVVPAQREELVKLPGVGRKTANVVLSERFGVPAFAVDTHVSRIAKRLQIVAADASVTLIERKFMDSLPPEKWLDAHHALIFWGRYWCTARQPHCATCPLLNICAYGQEQAK</sequence>
<evidence type="ECO:0000256" key="4">
    <source>
        <dbReference type="ARBA" id="ARBA00022763"/>
    </source>
</evidence>
<dbReference type="AlphaFoldDB" id="M5J5R3"/>
<dbReference type="PIRSF" id="PIRSF001435">
    <property type="entry name" value="Nth"/>
    <property type="match status" value="1"/>
</dbReference>
<organism evidence="14 15">
    <name type="scientific">Ligilactobacillus saerimneri 30a</name>
    <dbReference type="NCBI Taxonomy" id="1227363"/>
    <lineage>
        <taxon>Bacteria</taxon>
        <taxon>Bacillati</taxon>
        <taxon>Bacillota</taxon>
        <taxon>Bacilli</taxon>
        <taxon>Lactobacillales</taxon>
        <taxon>Lactobacillaceae</taxon>
        <taxon>Ligilactobacillus</taxon>
    </lineage>
</organism>
<keyword evidence="2 12" id="KW-0004">4Fe-4S</keyword>
<keyword evidence="11 12" id="KW-0326">Glycosidase</keyword>
<evidence type="ECO:0000256" key="6">
    <source>
        <dbReference type="ARBA" id="ARBA00023004"/>
    </source>
</evidence>
<dbReference type="NCBIfam" id="TIGR01083">
    <property type="entry name" value="nth"/>
    <property type="match status" value="1"/>
</dbReference>
<dbReference type="InterPro" id="IPR023170">
    <property type="entry name" value="HhH_base_excis_C"/>
</dbReference>
<keyword evidence="7 12" id="KW-0411">Iron-sulfur</keyword>
<keyword evidence="15" id="KW-1185">Reference proteome</keyword>
<keyword evidence="14" id="KW-0255">Endonuclease</keyword>
<comment type="cofactor">
    <cofactor evidence="12">
        <name>[4Fe-4S] cluster</name>
        <dbReference type="ChEBI" id="CHEBI:49883"/>
    </cofactor>
    <text evidence="12">Binds 1 [4Fe-4S] cluster.</text>
</comment>
<dbReference type="Pfam" id="PF00633">
    <property type="entry name" value="HHH"/>
    <property type="match status" value="1"/>
</dbReference>
<dbReference type="Gene3D" id="1.10.1670.10">
    <property type="entry name" value="Helix-hairpin-Helix base-excision DNA repair enzymes (C-terminal)"/>
    <property type="match status" value="1"/>
</dbReference>
<dbReference type="InterPro" id="IPR003265">
    <property type="entry name" value="HhH-GPD_domain"/>
</dbReference>
<dbReference type="FunFam" id="1.10.1670.10:FF:000001">
    <property type="entry name" value="Endonuclease III"/>
    <property type="match status" value="1"/>
</dbReference>
<feature type="binding site" evidence="12">
    <location>
        <position position="196"/>
    </location>
    <ligand>
        <name>[4Fe-4S] cluster</name>
        <dbReference type="ChEBI" id="CHEBI:49883"/>
    </ligand>
</feature>
<dbReference type="FunFam" id="1.10.340.30:FF:000001">
    <property type="entry name" value="Endonuclease III"/>
    <property type="match status" value="1"/>
</dbReference>